<feature type="compositionally biased region" description="Low complexity" evidence="1">
    <location>
        <begin position="51"/>
        <end position="62"/>
    </location>
</feature>
<keyword evidence="3" id="KW-1185">Reference proteome</keyword>
<proteinExistence type="predicted"/>
<gene>
    <name evidence="2" type="ORF">F511_38022</name>
</gene>
<dbReference type="AlphaFoldDB" id="A0A2Z7A047"/>
<sequence length="62" mass="6733">MRLDQRKKPKGLEVGGALLDPDKFEDPRAGDENNAEVPNGDDEGDGDPARVVITTTTKKINK</sequence>
<evidence type="ECO:0000256" key="1">
    <source>
        <dbReference type="SAM" id="MobiDB-lite"/>
    </source>
</evidence>
<dbReference type="Proteomes" id="UP000250235">
    <property type="component" value="Unassembled WGS sequence"/>
</dbReference>
<evidence type="ECO:0000313" key="2">
    <source>
        <dbReference type="EMBL" id="KZV14914.1"/>
    </source>
</evidence>
<dbReference type="EMBL" id="KV020165">
    <property type="protein sequence ID" value="KZV14914.1"/>
    <property type="molecule type" value="Genomic_DNA"/>
</dbReference>
<feature type="compositionally biased region" description="Basic and acidic residues" evidence="1">
    <location>
        <begin position="20"/>
        <end position="31"/>
    </location>
</feature>
<feature type="region of interest" description="Disordered" evidence="1">
    <location>
        <begin position="1"/>
        <end position="62"/>
    </location>
</feature>
<protein>
    <submittedName>
        <fullName evidence="2">Uncharacterized protein</fullName>
    </submittedName>
</protein>
<evidence type="ECO:0000313" key="3">
    <source>
        <dbReference type="Proteomes" id="UP000250235"/>
    </source>
</evidence>
<name>A0A2Z7A047_9LAMI</name>
<reference evidence="2 3" key="1">
    <citation type="journal article" date="2015" name="Proc. Natl. Acad. Sci. U.S.A.">
        <title>The resurrection genome of Boea hygrometrica: A blueprint for survival of dehydration.</title>
        <authorList>
            <person name="Xiao L."/>
            <person name="Yang G."/>
            <person name="Zhang L."/>
            <person name="Yang X."/>
            <person name="Zhao S."/>
            <person name="Ji Z."/>
            <person name="Zhou Q."/>
            <person name="Hu M."/>
            <person name="Wang Y."/>
            <person name="Chen M."/>
            <person name="Xu Y."/>
            <person name="Jin H."/>
            <person name="Xiao X."/>
            <person name="Hu G."/>
            <person name="Bao F."/>
            <person name="Hu Y."/>
            <person name="Wan P."/>
            <person name="Li L."/>
            <person name="Deng X."/>
            <person name="Kuang T."/>
            <person name="Xiang C."/>
            <person name="Zhu J.K."/>
            <person name="Oliver M.J."/>
            <person name="He Y."/>
        </authorList>
    </citation>
    <scope>NUCLEOTIDE SEQUENCE [LARGE SCALE GENOMIC DNA]</scope>
    <source>
        <strain evidence="3">cv. XS01</strain>
    </source>
</reference>
<organism evidence="2 3">
    <name type="scientific">Dorcoceras hygrometricum</name>
    <dbReference type="NCBI Taxonomy" id="472368"/>
    <lineage>
        <taxon>Eukaryota</taxon>
        <taxon>Viridiplantae</taxon>
        <taxon>Streptophyta</taxon>
        <taxon>Embryophyta</taxon>
        <taxon>Tracheophyta</taxon>
        <taxon>Spermatophyta</taxon>
        <taxon>Magnoliopsida</taxon>
        <taxon>eudicotyledons</taxon>
        <taxon>Gunneridae</taxon>
        <taxon>Pentapetalae</taxon>
        <taxon>asterids</taxon>
        <taxon>lamiids</taxon>
        <taxon>Lamiales</taxon>
        <taxon>Gesneriaceae</taxon>
        <taxon>Didymocarpoideae</taxon>
        <taxon>Trichosporeae</taxon>
        <taxon>Loxocarpinae</taxon>
        <taxon>Dorcoceras</taxon>
    </lineage>
</organism>
<accession>A0A2Z7A047</accession>